<gene>
    <name evidence="1" type="ORF">AAAT05_03685</name>
</gene>
<protein>
    <submittedName>
        <fullName evidence="1">Type II toxin-antitoxin system RelE/ParE family toxin</fullName>
    </submittedName>
</protein>
<keyword evidence="2" id="KW-1185">Reference proteome</keyword>
<dbReference type="Gene3D" id="3.30.2310.20">
    <property type="entry name" value="RelE-like"/>
    <property type="match status" value="1"/>
</dbReference>
<accession>A0ABV1IEW2</accession>
<dbReference type="InterPro" id="IPR007711">
    <property type="entry name" value="HigB-1"/>
</dbReference>
<evidence type="ECO:0000313" key="2">
    <source>
        <dbReference type="Proteomes" id="UP001478817"/>
    </source>
</evidence>
<dbReference type="EMBL" id="JBBNGS010000005">
    <property type="protein sequence ID" value="MEQ2637438.1"/>
    <property type="molecule type" value="Genomic_DNA"/>
</dbReference>
<sequence length="104" mass="11824">MIVLYSDKKLEGICTDEGKCRRFRSDLVNGVKRRHNALEVAESLEDFARIDPSGRWHRLSGNRDGQWSGRLTGNYRIIVEPVPGGMRVVAVKQAVKVLSIEDYH</sequence>
<dbReference type="SUPFAM" id="SSF143011">
    <property type="entry name" value="RelE-like"/>
    <property type="match status" value="1"/>
</dbReference>
<evidence type="ECO:0000313" key="1">
    <source>
        <dbReference type="EMBL" id="MEQ2637438.1"/>
    </source>
</evidence>
<dbReference type="RefSeq" id="WP_349181940.1">
    <property type="nucleotide sequence ID" value="NZ_JBBNGS010000005.1"/>
</dbReference>
<dbReference type="InterPro" id="IPR035093">
    <property type="entry name" value="RelE/ParE_toxin_dom_sf"/>
</dbReference>
<comment type="caution">
    <text evidence="1">The sequence shown here is derived from an EMBL/GenBank/DDBJ whole genome shotgun (WGS) entry which is preliminary data.</text>
</comment>
<dbReference type="Pfam" id="PF05015">
    <property type="entry name" value="HigB-like_toxin"/>
    <property type="match status" value="1"/>
</dbReference>
<dbReference type="Proteomes" id="UP001478817">
    <property type="component" value="Unassembled WGS sequence"/>
</dbReference>
<proteinExistence type="predicted"/>
<reference evidence="1 2" key="1">
    <citation type="submission" date="2024-04" db="EMBL/GenBank/DDBJ databases">
        <title>Human intestinal bacterial collection.</title>
        <authorList>
            <person name="Pauvert C."/>
            <person name="Hitch T.C.A."/>
            <person name="Clavel T."/>
        </authorList>
    </citation>
    <scope>NUCLEOTIDE SEQUENCE [LARGE SCALE GENOMIC DNA]</scope>
    <source>
        <strain evidence="1 2">CLA-AA-H197</strain>
    </source>
</reference>
<organism evidence="1 2">
    <name type="scientific">Paratractidigestivibacter faecalis</name>
    <dbReference type="NCBI Taxonomy" id="2292441"/>
    <lineage>
        <taxon>Bacteria</taxon>
        <taxon>Bacillati</taxon>
        <taxon>Actinomycetota</taxon>
        <taxon>Coriobacteriia</taxon>
        <taxon>Coriobacteriales</taxon>
        <taxon>Atopobiaceae</taxon>
        <taxon>Paratractidigestivibacter</taxon>
    </lineage>
</organism>
<name>A0ABV1IEW2_9ACTN</name>